<dbReference type="Proteomes" id="UP000595933">
    <property type="component" value="Chromosome"/>
</dbReference>
<feature type="chain" id="PRO_5040814744" evidence="2">
    <location>
        <begin position="28"/>
        <end position="130"/>
    </location>
</feature>
<dbReference type="RefSeq" id="WP_200290268.1">
    <property type="nucleotide sequence ID" value="NZ_CP067013.1"/>
</dbReference>
<name>A0A9X7V1P0_9GAMM</name>
<dbReference type="InterPro" id="IPR021333">
    <property type="entry name" value="DUF2946"/>
</dbReference>
<sequence>MKHHRFPAWLASLALLLHLLSMSLAGAWPADSGRLLEHGDRTSLAQGEAHPGHAAHAAAGGSHEQPHAGHGGMPPCCCTGAMGLAALPVASPPVLPATARRTYARAERHSAWPSPRERWPALNPRASPLA</sequence>
<feature type="compositionally biased region" description="Basic and acidic residues" evidence="1">
    <location>
        <begin position="104"/>
        <end position="119"/>
    </location>
</feature>
<gene>
    <name evidence="3" type="ORF">I6H70_12525</name>
</gene>
<reference evidence="3 4" key="1">
    <citation type="submission" date="2020-12" db="EMBL/GenBank/DDBJ databases">
        <title>FDA dAtabase for Regulatory Grade micrObial Sequences (FDA-ARGOS): Supporting development and validation of Infectious Disease Dx tests.</title>
        <authorList>
            <person name="Sproer C."/>
            <person name="Gronow S."/>
            <person name="Severitt S."/>
            <person name="Schroder I."/>
            <person name="Tallon L."/>
            <person name="Sadzewicz L."/>
            <person name="Zhao X."/>
            <person name="Boylan J."/>
            <person name="Ott S."/>
            <person name="Bowen H."/>
            <person name="Vavikolanu K."/>
            <person name="Mehta A."/>
            <person name="Aluvathingal J."/>
            <person name="Nadendla S."/>
            <person name="Lowell S."/>
            <person name="Myers T."/>
            <person name="Yan Y."/>
            <person name="Sichtig H."/>
        </authorList>
    </citation>
    <scope>NUCLEOTIDE SEQUENCE [LARGE SCALE GENOMIC DNA]</scope>
    <source>
        <strain evidence="3 4">FDAARGOS_1013</strain>
    </source>
</reference>
<evidence type="ECO:0000256" key="2">
    <source>
        <dbReference type="SAM" id="SignalP"/>
    </source>
</evidence>
<feature type="signal peptide" evidence="2">
    <location>
        <begin position="1"/>
        <end position="27"/>
    </location>
</feature>
<dbReference type="Pfam" id="PF11162">
    <property type="entry name" value="DUF2946"/>
    <property type="match status" value="1"/>
</dbReference>
<feature type="region of interest" description="Disordered" evidence="1">
    <location>
        <begin position="39"/>
        <end position="74"/>
    </location>
</feature>
<protein>
    <submittedName>
        <fullName evidence="3">DUF2946 domain-containing protein</fullName>
    </submittedName>
</protein>
<dbReference type="AlphaFoldDB" id="A0A9X7V1P0"/>
<feature type="compositionally biased region" description="Low complexity" evidence="1">
    <location>
        <begin position="45"/>
        <end position="63"/>
    </location>
</feature>
<dbReference type="EMBL" id="CP067013">
    <property type="protein sequence ID" value="QQN49381.1"/>
    <property type="molecule type" value="Genomic_DNA"/>
</dbReference>
<accession>A0A9X7V1P0</accession>
<organism evidence="3 4">
    <name type="scientific">Stutzerimonas balearica</name>
    <dbReference type="NCBI Taxonomy" id="74829"/>
    <lineage>
        <taxon>Bacteria</taxon>
        <taxon>Pseudomonadati</taxon>
        <taxon>Pseudomonadota</taxon>
        <taxon>Gammaproteobacteria</taxon>
        <taxon>Pseudomonadales</taxon>
        <taxon>Pseudomonadaceae</taxon>
        <taxon>Stutzerimonas</taxon>
    </lineage>
</organism>
<keyword evidence="2" id="KW-0732">Signal</keyword>
<proteinExistence type="predicted"/>
<evidence type="ECO:0000256" key="1">
    <source>
        <dbReference type="SAM" id="MobiDB-lite"/>
    </source>
</evidence>
<feature type="region of interest" description="Disordered" evidence="1">
    <location>
        <begin position="101"/>
        <end position="130"/>
    </location>
</feature>
<evidence type="ECO:0000313" key="3">
    <source>
        <dbReference type="EMBL" id="QQN49381.1"/>
    </source>
</evidence>
<evidence type="ECO:0000313" key="4">
    <source>
        <dbReference type="Proteomes" id="UP000595933"/>
    </source>
</evidence>